<keyword evidence="2" id="KW-1185">Reference proteome</keyword>
<accession>A0A1M5MGF5</accession>
<sequence length="328" mass="37591">MKCLSTEIMIRHIKLLLPIIAVSFIGLNCKKKDTVPNTFIPEKEKNSITNKNIINDDHYKIWRFASNNKNQEYKDITLHISDDSIKILKANQIICSGEIVKEKTTFAEYFKSSKTGDGIREQLRKDFSIKATDNLLTIMNTDGDISKKGCQFPFNEMFIVDGYLFFYKDGYHSFVSEKITGGSADTKHFKFSNLTLPYQKNIDYKSVKYDHLSVKNISGLSEFSCGENEIRYIPLENTKNINLILLPMDCGDAPYRYYLLSIVNNTVVSNLYVEGNLYEPEGNNIPETASFNIDKESVFTVTTTNKKFQGKNEEKKYVITKEGKIVNK</sequence>
<reference evidence="2" key="1">
    <citation type="submission" date="2016-11" db="EMBL/GenBank/DDBJ databases">
        <authorList>
            <person name="Varghese N."/>
            <person name="Submissions S."/>
        </authorList>
    </citation>
    <scope>NUCLEOTIDE SEQUENCE [LARGE SCALE GENOMIC DNA]</scope>
    <source>
        <strain evidence="2">DSM 27619</strain>
    </source>
</reference>
<dbReference type="OrthoDB" id="7059836at2"/>
<gene>
    <name evidence="1" type="ORF">SAMN05443633_12222</name>
</gene>
<dbReference type="EMBL" id="FQUT01000022">
    <property type="protein sequence ID" value="SHG76428.1"/>
    <property type="molecule type" value="Genomic_DNA"/>
</dbReference>
<dbReference type="RefSeq" id="WP_083531761.1">
    <property type="nucleotide sequence ID" value="NZ_FQUT01000022.1"/>
</dbReference>
<protein>
    <submittedName>
        <fullName evidence="1">Uncharacterized protein</fullName>
    </submittedName>
</protein>
<evidence type="ECO:0000313" key="2">
    <source>
        <dbReference type="Proteomes" id="UP000184518"/>
    </source>
</evidence>
<proteinExistence type="predicted"/>
<name>A0A1M5MGF5_9FLAO</name>
<dbReference type="AlphaFoldDB" id="A0A1M5MGF5"/>
<dbReference type="STRING" id="1416778.SAMN05443633_12222"/>
<evidence type="ECO:0000313" key="1">
    <source>
        <dbReference type="EMBL" id="SHG76428.1"/>
    </source>
</evidence>
<dbReference type="Proteomes" id="UP000184518">
    <property type="component" value="Unassembled WGS sequence"/>
</dbReference>
<organism evidence="1 2">
    <name type="scientific">Chryseobacterium arachidis</name>
    <dbReference type="NCBI Taxonomy" id="1416778"/>
    <lineage>
        <taxon>Bacteria</taxon>
        <taxon>Pseudomonadati</taxon>
        <taxon>Bacteroidota</taxon>
        <taxon>Flavobacteriia</taxon>
        <taxon>Flavobacteriales</taxon>
        <taxon>Weeksellaceae</taxon>
        <taxon>Chryseobacterium group</taxon>
        <taxon>Chryseobacterium</taxon>
    </lineage>
</organism>